<dbReference type="Proteomes" id="UP000298603">
    <property type="component" value="Chromosome"/>
</dbReference>
<dbReference type="GO" id="GO:0005886">
    <property type="term" value="C:plasma membrane"/>
    <property type="evidence" value="ECO:0007669"/>
    <property type="project" value="TreeGrafter"/>
</dbReference>
<keyword evidence="3" id="KW-1006">Bacterial flagellum protein export</keyword>
<dbReference type="PRINTS" id="PR00950">
    <property type="entry name" value="TYPE3IMSPROT"/>
</dbReference>
<dbReference type="GO" id="GO:0009306">
    <property type="term" value="P:protein secretion"/>
    <property type="evidence" value="ECO:0007669"/>
    <property type="project" value="InterPro"/>
</dbReference>
<reference evidence="5 6" key="1">
    <citation type="submission" date="2018-10" db="EMBL/GenBank/DDBJ databases">
        <title>Comparative functional genomics of the obligate endosymbiont Buchnera aphidicola.</title>
        <authorList>
            <person name="Chong R.A."/>
        </authorList>
    </citation>
    <scope>NUCLEOTIDE SEQUENCE [LARGE SCALE GENOMIC DNA]</scope>
    <source>
        <strain evidence="5 6">Tma</strain>
    </source>
</reference>
<dbReference type="PANTHER" id="PTHR30531">
    <property type="entry name" value="FLAGELLAR BIOSYNTHETIC PROTEIN FLHB"/>
    <property type="match status" value="1"/>
</dbReference>
<proteinExistence type="predicted"/>
<evidence type="ECO:0000256" key="2">
    <source>
        <dbReference type="ARBA" id="ARBA00022795"/>
    </source>
</evidence>
<accession>A0A4D6YPI5</accession>
<sequence length="246" mass="30194">MLNSDDIQDKTEEPTYNRIKQVKKKGIQNYSNELNFFILLISLFITGFFYSNKILIIFFKLMFYSFSFNHFIIKNNFFSYIIMIELYKIFFLFSFFYILIFFLILTTSFFFNGFYIQLNFIKFNNFNINFLKIIDNIFSIELYINFLKIFLKLLIFFIIFIFYFKIYFIKIINLSYLPYFSSFILGIHIIINILILLFISIIPIVIFDIFWKKFNYYKTLKMSRKEIEDEYKNEKGNSDIKKKIKK</sequence>
<dbReference type="InterPro" id="IPR006135">
    <property type="entry name" value="T3SS_substrate_exporter"/>
</dbReference>
<keyword evidence="2" id="KW-1005">Bacterial flagellum biogenesis</keyword>
<gene>
    <name evidence="5" type="ORF">D9V81_00835</name>
</gene>
<keyword evidence="3" id="KW-0813">Transport</keyword>
<keyword evidence="4" id="KW-0812">Transmembrane</keyword>
<dbReference type="PANTHER" id="PTHR30531:SF12">
    <property type="entry name" value="FLAGELLAR BIOSYNTHETIC PROTEIN FLHB"/>
    <property type="match status" value="1"/>
</dbReference>
<keyword evidence="3" id="KW-0653">Protein transport</keyword>
<keyword evidence="4" id="KW-0472">Membrane</keyword>
<feature type="transmembrane region" description="Helical" evidence="4">
    <location>
        <begin position="183"/>
        <end position="211"/>
    </location>
</feature>
<evidence type="ECO:0000256" key="1">
    <source>
        <dbReference type="ARBA" id="ARBA00021622"/>
    </source>
</evidence>
<dbReference type="OrthoDB" id="9807950at2"/>
<keyword evidence="6" id="KW-1185">Reference proteome</keyword>
<keyword evidence="4" id="KW-1133">Transmembrane helix</keyword>
<dbReference type="AlphaFoldDB" id="A0A4D6YPI5"/>
<organism evidence="5 6">
    <name type="scientific">Buchnera aphidicola</name>
    <name type="common">Therioaphis trifolii</name>
    <dbReference type="NCBI Taxonomy" id="1241884"/>
    <lineage>
        <taxon>Bacteria</taxon>
        <taxon>Pseudomonadati</taxon>
        <taxon>Pseudomonadota</taxon>
        <taxon>Gammaproteobacteria</taxon>
        <taxon>Enterobacterales</taxon>
        <taxon>Erwiniaceae</taxon>
        <taxon>Buchnera</taxon>
    </lineage>
</organism>
<dbReference type="Pfam" id="PF01312">
    <property type="entry name" value="Bac_export_2"/>
    <property type="match status" value="1"/>
</dbReference>
<evidence type="ECO:0000256" key="4">
    <source>
        <dbReference type="SAM" id="Phobius"/>
    </source>
</evidence>
<evidence type="ECO:0000313" key="5">
    <source>
        <dbReference type="EMBL" id="QCI27165.1"/>
    </source>
</evidence>
<dbReference type="GO" id="GO:0044781">
    <property type="term" value="P:bacterial-type flagellum organization"/>
    <property type="evidence" value="ECO:0007669"/>
    <property type="project" value="UniProtKB-KW"/>
</dbReference>
<evidence type="ECO:0000313" key="6">
    <source>
        <dbReference type="Proteomes" id="UP000298603"/>
    </source>
</evidence>
<feature type="transmembrane region" description="Helical" evidence="4">
    <location>
        <begin position="142"/>
        <end position="163"/>
    </location>
</feature>
<name>A0A4D6YPI5_9GAMM</name>
<dbReference type="EMBL" id="CP032996">
    <property type="protein sequence ID" value="QCI27165.1"/>
    <property type="molecule type" value="Genomic_DNA"/>
</dbReference>
<protein>
    <recommendedName>
        <fullName evidence="1">Flagellar biosynthetic protein FlhB</fullName>
    </recommendedName>
</protein>
<evidence type="ECO:0000256" key="3">
    <source>
        <dbReference type="ARBA" id="ARBA00023225"/>
    </source>
</evidence>
<feature type="transmembrane region" description="Helical" evidence="4">
    <location>
        <begin position="36"/>
        <end position="59"/>
    </location>
</feature>
<feature type="transmembrane region" description="Helical" evidence="4">
    <location>
        <begin position="96"/>
        <end position="121"/>
    </location>
</feature>